<dbReference type="EMBL" id="KZ819663">
    <property type="protein sequence ID" value="PWN29450.1"/>
    <property type="molecule type" value="Genomic_DNA"/>
</dbReference>
<feature type="transmembrane region" description="Helical" evidence="9">
    <location>
        <begin position="605"/>
        <end position="627"/>
    </location>
</feature>
<protein>
    <recommendedName>
        <fullName evidence="10">Amino acid transporter transmembrane domain-containing protein</fullName>
    </recommendedName>
</protein>
<evidence type="ECO:0000256" key="6">
    <source>
        <dbReference type="ARBA" id="ARBA00022989"/>
    </source>
</evidence>
<dbReference type="GO" id="GO:0005774">
    <property type="term" value="C:vacuolar membrane"/>
    <property type="evidence" value="ECO:0007669"/>
    <property type="project" value="TreeGrafter"/>
</dbReference>
<evidence type="ECO:0000256" key="1">
    <source>
        <dbReference type="ARBA" id="ARBA00004141"/>
    </source>
</evidence>
<evidence type="ECO:0000256" key="4">
    <source>
        <dbReference type="ARBA" id="ARBA00022692"/>
    </source>
</evidence>
<feature type="compositionally biased region" description="Low complexity" evidence="8">
    <location>
        <begin position="542"/>
        <end position="569"/>
    </location>
</feature>
<evidence type="ECO:0000313" key="11">
    <source>
        <dbReference type="EMBL" id="PWN29450.1"/>
    </source>
</evidence>
<dbReference type="GeneID" id="37027249"/>
<reference evidence="11 12" key="1">
    <citation type="journal article" date="2018" name="Mol. Biol. Evol.">
        <title>Broad Genomic Sampling Reveals a Smut Pathogenic Ancestry of the Fungal Clade Ustilaginomycotina.</title>
        <authorList>
            <person name="Kijpornyongpan T."/>
            <person name="Mondo S.J."/>
            <person name="Barry K."/>
            <person name="Sandor L."/>
            <person name="Lee J."/>
            <person name="Lipzen A."/>
            <person name="Pangilinan J."/>
            <person name="LaButti K."/>
            <person name="Hainaut M."/>
            <person name="Henrissat B."/>
            <person name="Grigoriev I.V."/>
            <person name="Spatafora J.W."/>
            <person name="Aime M.C."/>
        </authorList>
    </citation>
    <scope>NUCLEOTIDE SEQUENCE [LARGE SCALE GENOMIC DNA]</scope>
    <source>
        <strain evidence="11 12">MCA 5214</strain>
    </source>
</reference>
<gene>
    <name evidence="11" type="ORF">BDZ90DRAFT_230320</name>
</gene>
<dbReference type="Proteomes" id="UP000245884">
    <property type="component" value="Unassembled WGS sequence"/>
</dbReference>
<keyword evidence="4 9" id="KW-0812">Transmembrane</keyword>
<feature type="transmembrane region" description="Helical" evidence="9">
    <location>
        <begin position="266"/>
        <end position="295"/>
    </location>
</feature>
<dbReference type="OrthoDB" id="655540at2759"/>
<dbReference type="InterPro" id="IPR013057">
    <property type="entry name" value="AA_transpt_TM"/>
</dbReference>
<keyword evidence="3" id="KW-0813">Transport</keyword>
<feature type="transmembrane region" description="Helical" evidence="9">
    <location>
        <begin position="369"/>
        <end position="391"/>
    </location>
</feature>
<evidence type="ECO:0000259" key="10">
    <source>
        <dbReference type="Pfam" id="PF01490"/>
    </source>
</evidence>
<feature type="transmembrane region" description="Helical" evidence="9">
    <location>
        <begin position="301"/>
        <end position="321"/>
    </location>
</feature>
<feature type="transmembrane region" description="Helical" evidence="9">
    <location>
        <begin position="328"/>
        <end position="349"/>
    </location>
</feature>
<evidence type="ECO:0000313" key="12">
    <source>
        <dbReference type="Proteomes" id="UP000245884"/>
    </source>
</evidence>
<feature type="region of interest" description="Disordered" evidence="8">
    <location>
        <begin position="1"/>
        <end position="34"/>
    </location>
</feature>
<feature type="compositionally biased region" description="Low complexity" evidence="8">
    <location>
        <begin position="126"/>
        <end position="147"/>
    </location>
</feature>
<comment type="similarity">
    <text evidence="2">Belongs to the amino acid/polyamine transporter 2 family.</text>
</comment>
<feature type="compositionally biased region" description="Polar residues" evidence="8">
    <location>
        <begin position="682"/>
        <end position="698"/>
    </location>
</feature>
<dbReference type="AlphaFoldDB" id="A0A316UVY0"/>
<keyword evidence="6 9" id="KW-1133">Transmembrane helix</keyword>
<feature type="region of interest" description="Disordered" evidence="8">
    <location>
        <begin position="61"/>
        <end position="182"/>
    </location>
</feature>
<dbReference type="RefSeq" id="XP_025364062.1">
    <property type="nucleotide sequence ID" value="XM_025505426.1"/>
</dbReference>
<evidence type="ECO:0000256" key="9">
    <source>
        <dbReference type="SAM" id="Phobius"/>
    </source>
</evidence>
<proteinExistence type="inferred from homology"/>
<feature type="transmembrane region" description="Helical" evidence="9">
    <location>
        <begin position="710"/>
        <end position="728"/>
    </location>
</feature>
<evidence type="ECO:0000256" key="3">
    <source>
        <dbReference type="ARBA" id="ARBA00022448"/>
    </source>
</evidence>
<dbReference type="STRING" id="1569628.A0A316UVY0"/>
<evidence type="ECO:0000256" key="5">
    <source>
        <dbReference type="ARBA" id="ARBA00022970"/>
    </source>
</evidence>
<feature type="region of interest" description="Disordered" evidence="8">
    <location>
        <begin position="493"/>
        <end position="569"/>
    </location>
</feature>
<organism evidence="11 12">
    <name type="scientific">Jaminaea rosea</name>
    <dbReference type="NCBI Taxonomy" id="1569628"/>
    <lineage>
        <taxon>Eukaryota</taxon>
        <taxon>Fungi</taxon>
        <taxon>Dikarya</taxon>
        <taxon>Basidiomycota</taxon>
        <taxon>Ustilaginomycotina</taxon>
        <taxon>Exobasidiomycetes</taxon>
        <taxon>Microstromatales</taxon>
        <taxon>Microstromatales incertae sedis</taxon>
        <taxon>Jaminaea</taxon>
    </lineage>
</organism>
<feature type="compositionally biased region" description="Basic and acidic residues" evidence="8">
    <location>
        <begin position="64"/>
        <end position="73"/>
    </location>
</feature>
<feature type="domain" description="Amino acid transporter transmembrane" evidence="10">
    <location>
        <begin position="187"/>
        <end position="637"/>
    </location>
</feature>
<accession>A0A316UVY0</accession>
<dbReference type="PANTHER" id="PTHR22950">
    <property type="entry name" value="AMINO ACID TRANSPORTER"/>
    <property type="match status" value="1"/>
</dbReference>
<feature type="compositionally biased region" description="Basic and acidic residues" evidence="8">
    <location>
        <begin position="508"/>
        <end position="521"/>
    </location>
</feature>
<dbReference type="GO" id="GO:0015179">
    <property type="term" value="F:L-amino acid transmembrane transporter activity"/>
    <property type="evidence" value="ECO:0007669"/>
    <property type="project" value="TreeGrafter"/>
</dbReference>
<evidence type="ECO:0000256" key="2">
    <source>
        <dbReference type="ARBA" id="ARBA00008066"/>
    </source>
</evidence>
<feature type="transmembrane region" description="Helical" evidence="9">
    <location>
        <begin position="451"/>
        <end position="470"/>
    </location>
</feature>
<comment type="subcellular location">
    <subcellularLocation>
        <location evidence="1">Membrane</location>
        <topology evidence="1">Multi-pass membrane protein</topology>
    </subcellularLocation>
</comment>
<keyword evidence="5" id="KW-0029">Amino-acid transport</keyword>
<dbReference type="Pfam" id="PF01490">
    <property type="entry name" value="Aa_trans"/>
    <property type="match status" value="1"/>
</dbReference>
<feature type="region of interest" description="Disordered" evidence="8">
    <location>
        <begin position="676"/>
        <end position="700"/>
    </location>
</feature>
<keyword evidence="7 9" id="KW-0472">Membrane</keyword>
<evidence type="ECO:0000256" key="8">
    <source>
        <dbReference type="SAM" id="MobiDB-lite"/>
    </source>
</evidence>
<feature type="transmembrane region" description="Helical" evidence="9">
    <location>
        <begin position="579"/>
        <end position="599"/>
    </location>
</feature>
<feature type="transmembrane region" description="Helical" evidence="9">
    <location>
        <begin position="212"/>
        <end position="234"/>
    </location>
</feature>
<sequence>MPAASRPIQGRGQATAAAPSSRRGEEQQAQGQWRSSLDIVFSYSRSQAFYGQNLNTSPSFAAEARWRGPHGDDTDAEGEDDDNVGEEDSLYQDEDDEDEATSIKPSINGDEDGLFPQPLDFGTVDSSRTATSAAPTSSATENSPLLLRSKRASRSSLSHQEQQRRRSSAVQSNLSHPHHSLPAATGSSTFGQTLFNCVNALAGVGILSLPLALSYAGMPLGIFLFIIAGLITNYTGKLLHKIMMSDPSLATYADIGRLAFGEKSRVAVTLLFCSELWAVSVALLVLFGDSIAAILPANTSLPSWLLKVAGFAVVLPTCFMPMRLLSPISLVGIFTTCSLLLIVFVNGSVKTHSPGSLWQPMPDSLDFTPQWGKLPLAFGLIMSGFSSHPIIPSLVRDMRQPERFPRMLDTAYVIATILYLSMGIAGYLMFGRSVSDEITQDLAGVQEYPRWTTHLAVGLIAAVSVSKFALALRPVQTTVEGLVPGGVHAAVEASEESQIATDTEAEAEGDRTIGHDEEEQHTISTTPATPASLLGLRKQRSIEQSQQQQHQPRRPTSSHASAQASSSQSHARSRAWRRFLVTLLLPSLVLVTAILLPGFASLMSFLGSVLAGLSCICGPLAAHLVVFGPRRGKARRRIERRVSGASGKRASGVTVGVTEGQDGEDEVLEDGLVPRKAASRRPSASTMRSTHTRSQPHQTLGPLRRAAETTLIVLAAIMAVLGTVWSALPVGQAA</sequence>
<evidence type="ECO:0000256" key="7">
    <source>
        <dbReference type="ARBA" id="ARBA00023136"/>
    </source>
</evidence>
<dbReference type="PANTHER" id="PTHR22950:SF692">
    <property type="entry name" value="TRANSMEMBRANE AMINO ACID TRANSPORTER FAMILY PROTEIN"/>
    <property type="match status" value="1"/>
</dbReference>
<name>A0A316UVY0_9BASI</name>
<feature type="compositionally biased region" description="Acidic residues" evidence="8">
    <location>
        <begin position="74"/>
        <end position="100"/>
    </location>
</feature>
<feature type="transmembrane region" description="Helical" evidence="9">
    <location>
        <begin position="411"/>
        <end position="431"/>
    </location>
</feature>
<keyword evidence="12" id="KW-1185">Reference proteome</keyword>